<reference evidence="2 3" key="1">
    <citation type="submission" date="2013-11" db="EMBL/GenBank/DDBJ databases">
        <title>Opisthorchis viverrini - life in the bile duct.</title>
        <authorList>
            <person name="Young N.D."/>
            <person name="Nagarajan N."/>
            <person name="Lin S.J."/>
            <person name="Korhonen P.K."/>
            <person name="Jex A.R."/>
            <person name="Hall R.S."/>
            <person name="Safavi-Hemami H."/>
            <person name="Kaewkong W."/>
            <person name="Bertrand D."/>
            <person name="Gao S."/>
            <person name="Seet Q."/>
            <person name="Wongkham S."/>
            <person name="Teh B.T."/>
            <person name="Wongkham C."/>
            <person name="Intapan P.M."/>
            <person name="Maleewong W."/>
            <person name="Yang X."/>
            <person name="Hu M."/>
            <person name="Wang Z."/>
            <person name="Hofmann A."/>
            <person name="Sternberg P.W."/>
            <person name="Tan P."/>
            <person name="Wang J."/>
            <person name="Gasser R.B."/>
        </authorList>
    </citation>
    <scope>NUCLEOTIDE SEQUENCE [LARGE SCALE GENOMIC DNA]</scope>
</reference>
<feature type="region of interest" description="Disordered" evidence="1">
    <location>
        <begin position="72"/>
        <end position="94"/>
    </location>
</feature>
<organism evidence="2 3">
    <name type="scientific">Opisthorchis viverrini</name>
    <name type="common">Southeast Asian liver fluke</name>
    <dbReference type="NCBI Taxonomy" id="6198"/>
    <lineage>
        <taxon>Eukaryota</taxon>
        <taxon>Metazoa</taxon>
        <taxon>Spiralia</taxon>
        <taxon>Lophotrochozoa</taxon>
        <taxon>Platyhelminthes</taxon>
        <taxon>Trematoda</taxon>
        <taxon>Digenea</taxon>
        <taxon>Opisthorchiida</taxon>
        <taxon>Opisthorchiata</taxon>
        <taxon>Opisthorchiidae</taxon>
        <taxon>Opisthorchis</taxon>
    </lineage>
</organism>
<keyword evidence="3" id="KW-1185">Reference proteome</keyword>
<dbReference type="GeneID" id="20316682"/>
<accession>A0A074ZYY0</accession>
<dbReference type="KEGG" id="ovi:T265_02494"/>
<evidence type="ECO:0000313" key="3">
    <source>
        <dbReference type="Proteomes" id="UP000054324"/>
    </source>
</evidence>
<dbReference type="CTD" id="20316682"/>
<evidence type="ECO:0000313" key="2">
    <source>
        <dbReference type="EMBL" id="KER31167.1"/>
    </source>
</evidence>
<proteinExistence type="predicted"/>
<sequence>MLYNVIVFLYEPIRNGEHVWSKSKWNLSYVRVPWRKSGRWELVFSAVLLLHVFHNCPWTCDVWLTPCSLRARESDGLPKGRKTRTEEADMKAVS</sequence>
<protein>
    <submittedName>
        <fullName evidence="2">Uncharacterized protein</fullName>
    </submittedName>
</protein>
<dbReference type="AlphaFoldDB" id="A0A074ZYY0"/>
<dbReference type="Proteomes" id="UP000054324">
    <property type="component" value="Unassembled WGS sequence"/>
</dbReference>
<name>A0A074ZYY0_OPIVI</name>
<gene>
    <name evidence="2" type="ORF">T265_02494</name>
</gene>
<evidence type="ECO:0000256" key="1">
    <source>
        <dbReference type="SAM" id="MobiDB-lite"/>
    </source>
</evidence>
<dbReference type="RefSeq" id="XP_009165021.1">
    <property type="nucleotide sequence ID" value="XM_009166757.1"/>
</dbReference>
<dbReference type="EMBL" id="KL596649">
    <property type="protein sequence ID" value="KER31167.1"/>
    <property type="molecule type" value="Genomic_DNA"/>
</dbReference>